<evidence type="ECO:0000256" key="2">
    <source>
        <dbReference type="PROSITE-ProRule" id="PRU00252"/>
    </source>
</evidence>
<dbReference type="CDD" id="cd04496">
    <property type="entry name" value="SSB_OBF"/>
    <property type="match status" value="1"/>
</dbReference>
<gene>
    <name evidence="4" type="ORF">HMPREF9233_00279</name>
</gene>
<organism evidence="4 5">
    <name type="scientific">Actinobaculum massiliense ACS-171-V-Col2</name>
    <dbReference type="NCBI Taxonomy" id="883066"/>
    <lineage>
        <taxon>Bacteria</taxon>
        <taxon>Bacillati</taxon>
        <taxon>Actinomycetota</taxon>
        <taxon>Actinomycetes</taxon>
        <taxon>Actinomycetales</taxon>
        <taxon>Actinomycetaceae</taxon>
        <taxon>Actinobaculum</taxon>
    </lineage>
</organism>
<dbReference type="eggNOG" id="COG0629">
    <property type="taxonomic scope" value="Bacteria"/>
</dbReference>
<accession>K9EX08</accession>
<sequence>MSNETYVTIKGFAGADPIIFKNETSSDVTQVSVGVTPSFWDREKQEYRDGATTWYEVRARGVLGKNMADSCRRGTPLLVRGRLTTREWTASEDEKSTPRTRLVIVADSVGVELSLGTASYAKVRRGEEDLGSLNSIVGLRAGETGPEDSQFAVGQEEGAPAEAEQHDGAPAADMWEIKEPQEV</sequence>
<dbReference type="PATRIC" id="fig|883066.3.peg.285"/>
<evidence type="ECO:0000256" key="3">
    <source>
        <dbReference type="SAM" id="MobiDB-lite"/>
    </source>
</evidence>
<dbReference type="Pfam" id="PF00436">
    <property type="entry name" value="SSB"/>
    <property type="match status" value="1"/>
</dbReference>
<evidence type="ECO:0000313" key="5">
    <source>
        <dbReference type="Proteomes" id="UP000009888"/>
    </source>
</evidence>
<dbReference type="AlphaFoldDB" id="K9EX08"/>
<comment type="caution">
    <text evidence="4">The sequence shown here is derived from an EMBL/GenBank/DDBJ whole genome shotgun (WGS) entry which is preliminary data.</text>
</comment>
<dbReference type="Gene3D" id="2.40.50.140">
    <property type="entry name" value="Nucleic acid-binding proteins"/>
    <property type="match status" value="1"/>
</dbReference>
<evidence type="ECO:0000256" key="1">
    <source>
        <dbReference type="ARBA" id="ARBA00023125"/>
    </source>
</evidence>
<keyword evidence="1 2" id="KW-0238">DNA-binding</keyword>
<dbReference type="InterPro" id="IPR012340">
    <property type="entry name" value="NA-bd_OB-fold"/>
</dbReference>
<dbReference type="RefSeq" id="WP_007000497.1">
    <property type="nucleotide sequence ID" value="NZ_JH992955.1"/>
</dbReference>
<dbReference type="HOGENOM" id="CLU_078758_1_3_11"/>
<keyword evidence="5" id="KW-1185">Reference proteome</keyword>
<feature type="compositionally biased region" description="Low complexity" evidence="3">
    <location>
        <begin position="152"/>
        <end position="162"/>
    </location>
</feature>
<dbReference type="STRING" id="202789.GCA_001457435_00354"/>
<dbReference type="Proteomes" id="UP000009888">
    <property type="component" value="Unassembled WGS sequence"/>
</dbReference>
<reference evidence="4 5" key="1">
    <citation type="submission" date="2012-09" db="EMBL/GenBank/DDBJ databases">
        <title>The Genome Sequence of Actinobaculum massiliae ACS-171-V-COL2.</title>
        <authorList>
            <consortium name="The Broad Institute Genome Sequencing Platform"/>
            <person name="Earl A."/>
            <person name="Ward D."/>
            <person name="Feldgarden M."/>
            <person name="Gevers D."/>
            <person name="Saerens B."/>
            <person name="Vaneechoutte M."/>
            <person name="Walker B."/>
            <person name="Young S.K."/>
            <person name="Zeng Q."/>
            <person name="Gargeya S."/>
            <person name="Fitzgerald M."/>
            <person name="Haas B."/>
            <person name="Abouelleil A."/>
            <person name="Alvarado L."/>
            <person name="Arachchi H.M."/>
            <person name="Berlin A."/>
            <person name="Chapman S.B."/>
            <person name="Goldberg J."/>
            <person name="Griggs A."/>
            <person name="Gujja S."/>
            <person name="Hansen M."/>
            <person name="Howarth C."/>
            <person name="Imamovic A."/>
            <person name="Larimer J."/>
            <person name="McCowen C."/>
            <person name="Montmayeur A."/>
            <person name="Murphy C."/>
            <person name="Neiman D."/>
            <person name="Pearson M."/>
            <person name="Priest M."/>
            <person name="Roberts A."/>
            <person name="Saif S."/>
            <person name="Shea T."/>
            <person name="Sisk P."/>
            <person name="Sykes S."/>
            <person name="Wortman J."/>
            <person name="Nusbaum C."/>
            <person name="Birren B."/>
        </authorList>
    </citation>
    <scope>NUCLEOTIDE SEQUENCE [LARGE SCALE GENOMIC DNA]</scope>
    <source>
        <strain evidence="5">ACS-171-V-Col2</strain>
    </source>
</reference>
<dbReference type="EMBL" id="AGWL01000002">
    <property type="protein sequence ID" value="EKU95492.1"/>
    <property type="molecule type" value="Genomic_DNA"/>
</dbReference>
<name>K9EX08_9ACTO</name>
<evidence type="ECO:0008006" key="6">
    <source>
        <dbReference type="Google" id="ProtNLM"/>
    </source>
</evidence>
<evidence type="ECO:0000313" key="4">
    <source>
        <dbReference type="EMBL" id="EKU95492.1"/>
    </source>
</evidence>
<dbReference type="SUPFAM" id="SSF50249">
    <property type="entry name" value="Nucleic acid-binding proteins"/>
    <property type="match status" value="1"/>
</dbReference>
<dbReference type="InterPro" id="IPR000424">
    <property type="entry name" value="Primosome_PriB/ssb"/>
</dbReference>
<dbReference type="GO" id="GO:0003697">
    <property type="term" value="F:single-stranded DNA binding"/>
    <property type="evidence" value="ECO:0007669"/>
    <property type="project" value="InterPro"/>
</dbReference>
<dbReference type="PROSITE" id="PS50935">
    <property type="entry name" value="SSB"/>
    <property type="match status" value="1"/>
</dbReference>
<feature type="region of interest" description="Disordered" evidence="3">
    <location>
        <begin position="140"/>
        <end position="183"/>
    </location>
</feature>
<protein>
    <recommendedName>
        <fullName evidence="6">Single-stranded DNA-binding protein</fullName>
    </recommendedName>
</protein>
<proteinExistence type="predicted"/>